<dbReference type="EMBL" id="SPHZ02000006">
    <property type="protein sequence ID" value="KAF0911821.1"/>
    <property type="molecule type" value="Genomic_DNA"/>
</dbReference>
<dbReference type="SUPFAM" id="SSF54518">
    <property type="entry name" value="Tubby C-terminal domain-like"/>
    <property type="match status" value="1"/>
</dbReference>
<protein>
    <submittedName>
        <fullName evidence="1">Uncharacterized protein</fullName>
    </submittedName>
</protein>
<reference evidence="1 2" key="1">
    <citation type="submission" date="2019-11" db="EMBL/GenBank/DDBJ databases">
        <title>Whole genome sequence of Oryza granulata.</title>
        <authorList>
            <person name="Li W."/>
        </authorList>
    </citation>
    <scope>NUCLEOTIDE SEQUENCE [LARGE SCALE GENOMIC DNA]</scope>
    <source>
        <strain evidence="2">cv. Menghai</strain>
        <tissue evidence="1">Leaf</tissue>
    </source>
</reference>
<name>A0A6G1DHE3_9ORYZ</name>
<keyword evidence="2" id="KW-1185">Reference proteome</keyword>
<evidence type="ECO:0000313" key="1">
    <source>
        <dbReference type="EMBL" id="KAF0911821.1"/>
    </source>
</evidence>
<dbReference type="AlphaFoldDB" id="A0A6G1DHE3"/>
<sequence length="84" mass="10165">MRAWIPKNQSMHLKNSNSAQHFHIHYISGLPKDWQEKKIKADKLCPISPFYTNMKKFYELDYRKRAWRMGYNVQASVKNFKMTL</sequence>
<dbReference type="OrthoDB" id="8775810at2759"/>
<proteinExistence type="predicted"/>
<accession>A0A6G1DHE3</accession>
<dbReference type="InterPro" id="IPR025659">
    <property type="entry name" value="Tubby-like_C"/>
</dbReference>
<gene>
    <name evidence="1" type="ORF">E2562_012309</name>
</gene>
<organism evidence="1 2">
    <name type="scientific">Oryza meyeriana var. granulata</name>
    <dbReference type="NCBI Taxonomy" id="110450"/>
    <lineage>
        <taxon>Eukaryota</taxon>
        <taxon>Viridiplantae</taxon>
        <taxon>Streptophyta</taxon>
        <taxon>Embryophyta</taxon>
        <taxon>Tracheophyta</taxon>
        <taxon>Spermatophyta</taxon>
        <taxon>Magnoliopsida</taxon>
        <taxon>Liliopsida</taxon>
        <taxon>Poales</taxon>
        <taxon>Poaceae</taxon>
        <taxon>BOP clade</taxon>
        <taxon>Oryzoideae</taxon>
        <taxon>Oryzeae</taxon>
        <taxon>Oryzinae</taxon>
        <taxon>Oryza</taxon>
        <taxon>Oryza meyeriana</taxon>
    </lineage>
</organism>
<evidence type="ECO:0000313" key="2">
    <source>
        <dbReference type="Proteomes" id="UP000479710"/>
    </source>
</evidence>
<dbReference type="Proteomes" id="UP000479710">
    <property type="component" value="Unassembled WGS sequence"/>
</dbReference>
<comment type="caution">
    <text evidence="1">The sequence shown here is derived from an EMBL/GenBank/DDBJ whole genome shotgun (WGS) entry which is preliminary data.</text>
</comment>